<dbReference type="InterPro" id="IPR007133">
    <property type="entry name" value="RNA_pol_II-assoc_Paf1"/>
</dbReference>
<dbReference type="InterPro" id="IPR011025">
    <property type="entry name" value="GproteinA_insert"/>
</dbReference>
<dbReference type="GO" id="GO:0005525">
    <property type="term" value="F:GTP binding"/>
    <property type="evidence" value="ECO:0007669"/>
    <property type="project" value="UniProtKB-UniRule"/>
</dbReference>
<keyword evidence="8 13" id="KW-0807">Transducer</keyword>
<feature type="binding site" evidence="11">
    <location>
        <begin position="709"/>
        <end position="714"/>
    </location>
    <ligand>
        <name>GTP</name>
        <dbReference type="ChEBI" id="CHEBI:37565"/>
    </ligand>
</feature>
<comment type="function">
    <text evidence="13">Guanine nucleotide-binding proteins (G proteins) function as transducers in numerous signaling pathways controlled by G protein-coupled receptors (GPCRs).</text>
</comment>
<evidence type="ECO:0000256" key="13">
    <source>
        <dbReference type="RuleBase" id="RU369121"/>
    </source>
</evidence>
<dbReference type="GO" id="GO:0046872">
    <property type="term" value="F:metal ion binding"/>
    <property type="evidence" value="ECO:0007669"/>
    <property type="project" value="UniProtKB-UniRule"/>
</dbReference>
<comment type="subunit">
    <text evidence="13">G proteins are composed of 3 units; alpha, beta and gamma. The alpha chain contains the guanine nucleotide binding site.</text>
</comment>
<dbReference type="GO" id="GO:0005834">
    <property type="term" value="C:heterotrimeric G-protein complex"/>
    <property type="evidence" value="ECO:0007669"/>
    <property type="project" value="UniProtKB-UniRule"/>
</dbReference>
<dbReference type="SUPFAM" id="SSF47895">
    <property type="entry name" value="Transducin (alpha subunit), insertion domain"/>
    <property type="match status" value="1"/>
</dbReference>
<dbReference type="GO" id="GO:0031683">
    <property type="term" value="F:G-protein beta/gamma-subunit complex binding"/>
    <property type="evidence" value="ECO:0007669"/>
    <property type="project" value="UniProtKB-UniRule"/>
</dbReference>
<keyword evidence="7 11" id="KW-0342">GTP-binding</keyword>
<dbReference type="AlphaFoldDB" id="A0A4S2KUA3"/>
<feature type="region of interest" description="Disordered" evidence="15">
    <location>
        <begin position="1"/>
        <end position="20"/>
    </location>
</feature>
<dbReference type="InterPro" id="IPR004827">
    <property type="entry name" value="bZIP"/>
</dbReference>
<keyword evidence="10" id="KW-0449">Lipoprotein</keyword>
<dbReference type="GO" id="GO:0003700">
    <property type="term" value="F:DNA-binding transcription factor activity"/>
    <property type="evidence" value="ECO:0007669"/>
    <property type="project" value="InterPro"/>
</dbReference>
<dbReference type="SMART" id="SM00275">
    <property type="entry name" value="G_alpha"/>
    <property type="match status" value="1"/>
</dbReference>
<evidence type="ECO:0000256" key="8">
    <source>
        <dbReference type="ARBA" id="ARBA00023224"/>
    </source>
</evidence>
<evidence type="ECO:0000256" key="14">
    <source>
        <dbReference type="SAM" id="Coils"/>
    </source>
</evidence>
<evidence type="ECO:0000256" key="12">
    <source>
        <dbReference type="PIRSR" id="PIRSR601019-2"/>
    </source>
</evidence>
<evidence type="ECO:0000256" key="7">
    <source>
        <dbReference type="ARBA" id="ARBA00023134"/>
    </source>
</evidence>
<feature type="compositionally biased region" description="Polar residues" evidence="15">
    <location>
        <begin position="1"/>
        <end position="11"/>
    </location>
</feature>
<comment type="caution">
    <text evidence="17">The sequence shown here is derived from an EMBL/GenBank/DDBJ whole genome shotgun (WGS) entry which is preliminary data.</text>
</comment>
<dbReference type="SUPFAM" id="SSF52540">
    <property type="entry name" value="P-loop containing nucleoside triphosphate hydrolases"/>
    <property type="match status" value="1"/>
</dbReference>
<comment type="subcellular location">
    <subcellularLocation>
        <location evidence="13">Cell membrane</location>
    </subcellularLocation>
    <subcellularLocation>
        <location evidence="1">Nucleus</location>
    </subcellularLocation>
</comment>
<keyword evidence="13" id="KW-0472">Membrane</keyword>
<dbReference type="PANTHER" id="PTHR23188">
    <property type="entry name" value="RNA POLYMERASE II-ASSOCIATED FACTOR 1 HOMOLOG"/>
    <property type="match status" value="1"/>
</dbReference>
<dbReference type="GO" id="GO:0007186">
    <property type="term" value="P:G protein-coupled receptor signaling pathway"/>
    <property type="evidence" value="ECO:0007669"/>
    <property type="project" value="InterPro"/>
</dbReference>
<dbReference type="FunFam" id="3.40.50.300:FF:006178">
    <property type="entry name" value="Guanine nucleotide-binding protein G(s) subunit alpha isoforms short"/>
    <property type="match status" value="1"/>
</dbReference>
<evidence type="ECO:0000256" key="10">
    <source>
        <dbReference type="ARBA" id="ARBA00023288"/>
    </source>
</evidence>
<proteinExistence type="inferred from homology"/>
<evidence type="ECO:0000256" key="11">
    <source>
        <dbReference type="PIRSR" id="PIRSR601019-1"/>
    </source>
</evidence>
<feature type="binding site" evidence="12">
    <location>
        <position position="848"/>
    </location>
    <ligand>
        <name>Mg(2+)</name>
        <dbReference type="ChEBI" id="CHEBI:18420"/>
    </ligand>
</feature>
<dbReference type="PANTHER" id="PTHR23188:SF12">
    <property type="entry name" value="RNA POLYMERASE II-ASSOCIATED FACTOR 1 HOMOLOG"/>
    <property type="match status" value="1"/>
</dbReference>
<keyword evidence="4 12" id="KW-0479">Metal-binding</keyword>
<feature type="binding site" evidence="11">
    <location>
        <begin position="936"/>
        <end position="939"/>
    </location>
    <ligand>
        <name>GTP</name>
        <dbReference type="ChEBI" id="CHEBI:37565"/>
    </ligand>
</feature>
<dbReference type="SMART" id="SM00338">
    <property type="entry name" value="BRLZ"/>
    <property type="match status" value="1"/>
</dbReference>
<evidence type="ECO:0000313" key="17">
    <source>
        <dbReference type="EMBL" id="TGZ53460.1"/>
    </source>
</evidence>
<dbReference type="Pfam" id="PF07716">
    <property type="entry name" value="bZIP_2"/>
    <property type="match status" value="1"/>
</dbReference>
<accession>A0A4S2KUA3</accession>
<dbReference type="PROSITE" id="PS50217">
    <property type="entry name" value="BZIP"/>
    <property type="match status" value="1"/>
</dbReference>
<protein>
    <recommendedName>
        <fullName evidence="13">Guanine nucleotide-binding protein G(s) subunit alpha</fullName>
    </recommendedName>
    <alternativeName>
        <fullName evidence="13">Adenylate cyclase-stimulating G alpha protein</fullName>
    </alternativeName>
</protein>
<dbReference type="InterPro" id="IPR027417">
    <property type="entry name" value="P-loop_NTPase"/>
</dbReference>
<keyword evidence="14" id="KW-0175">Coiled coil</keyword>
<keyword evidence="9" id="KW-0539">Nucleus</keyword>
<dbReference type="InterPro" id="IPR001019">
    <property type="entry name" value="Gprotein_alpha_su"/>
</dbReference>
<dbReference type="GO" id="GO:0016593">
    <property type="term" value="C:Cdc73/Paf1 complex"/>
    <property type="evidence" value="ECO:0007669"/>
    <property type="project" value="InterPro"/>
</dbReference>
<feature type="region of interest" description="Disordered" evidence="15">
    <location>
        <begin position="583"/>
        <end position="633"/>
    </location>
</feature>
<feature type="region of interest" description="Disordered" evidence="15">
    <location>
        <begin position="368"/>
        <end position="407"/>
    </location>
</feature>
<dbReference type="Gene3D" id="1.20.5.170">
    <property type="match status" value="1"/>
</dbReference>
<dbReference type="GO" id="GO:0003682">
    <property type="term" value="F:chromatin binding"/>
    <property type="evidence" value="ECO:0007669"/>
    <property type="project" value="TreeGrafter"/>
</dbReference>
<dbReference type="CDD" id="cd14713">
    <property type="entry name" value="bZIP_CEBPG"/>
    <property type="match status" value="1"/>
</dbReference>
<feature type="binding site" evidence="11">
    <location>
        <begin position="842"/>
        <end position="848"/>
    </location>
    <ligand>
        <name>GTP</name>
        <dbReference type="ChEBI" id="CHEBI:37565"/>
    </ligand>
</feature>
<evidence type="ECO:0000256" key="2">
    <source>
        <dbReference type="ARBA" id="ARBA00007172"/>
    </source>
</evidence>
<dbReference type="Gene3D" id="1.10.400.10">
    <property type="entry name" value="GI Alpha 1, domain 2-like"/>
    <property type="match status" value="1"/>
</dbReference>
<dbReference type="PRINTS" id="PR00443">
    <property type="entry name" value="GPROTEINAS"/>
</dbReference>
<evidence type="ECO:0000259" key="16">
    <source>
        <dbReference type="PROSITE" id="PS50217"/>
    </source>
</evidence>
<keyword evidence="5 11" id="KW-0547">Nucleotide-binding</keyword>
<organism evidence="17 18">
    <name type="scientific">Temnothorax longispinosus</name>
    <dbReference type="NCBI Taxonomy" id="300112"/>
    <lineage>
        <taxon>Eukaryota</taxon>
        <taxon>Metazoa</taxon>
        <taxon>Ecdysozoa</taxon>
        <taxon>Arthropoda</taxon>
        <taxon>Hexapoda</taxon>
        <taxon>Insecta</taxon>
        <taxon>Pterygota</taxon>
        <taxon>Neoptera</taxon>
        <taxon>Endopterygota</taxon>
        <taxon>Hymenoptera</taxon>
        <taxon>Apocrita</taxon>
        <taxon>Aculeata</taxon>
        <taxon>Formicoidea</taxon>
        <taxon>Formicidae</taxon>
        <taxon>Myrmicinae</taxon>
        <taxon>Temnothorax</taxon>
    </lineage>
</organism>
<feature type="coiled-coil region" evidence="14">
    <location>
        <begin position="633"/>
        <end position="667"/>
    </location>
</feature>
<feature type="binding site" evidence="11">
    <location>
        <begin position="867"/>
        <end position="871"/>
    </location>
    <ligand>
        <name>GTP</name>
        <dbReference type="ChEBI" id="CHEBI:37565"/>
    </ligand>
</feature>
<comment type="similarity">
    <text evidence="3">Belongs to the PAF1 family.</text>
</comment>
<keyword evidence="13" id="KW-1003">Cell membrane</keyword>
<feature type="compositionally biased region" description="Acidic residues" evidence="15">
    <location>
        <begin position="372"/>
        <end position="392"/>
    </location>
</feature>
<dbReference type="Gene3D" id="3.40.50.300">
    <property type="entry name" value="P-loop containing nucleotide triphosphate hydrolases"/>
    <property type="match status" value="1"/>
</dbReference>
<dbReference type="CDD" id="cd00066">
    <property type="entry name" value="G-alpha"/>
    <property type="match status" value="1"/>
</dbReference>
<sequence>MAPTIQTNSNQADRDKRAARPAEKRSELICRVKYCNTLPDIPFDPKFITYPFEPTRFIQYNPTSLERNYKYEVLTEHDLGVEIDLINKDTYAGDLNAQLDPADEKLLEEDVLTPQDSKRSRHHARSVSWLRRTEYISTESTRFQPQTADKVEAKVGYSIKKNFKEETLYMDRDSQIKAIEKTFEDNKKPIERHYSKPNVVPTEILPVYPDFKLWKYPCAQVIFDSDPAPTGRSVPAQIEEMSQAMIRGVMDESGEQFVAYFLPLEETLEKRRRDLTAGIAYADEEEYEYKMAREYNWNVKSKASKGYEENYFLVMRQDGVYYNELETRVRLSKRRQKVGQQPNNTRLIVRHRPLNANEFRMQRYREKQLEPPGEEDEDEEEEEEEQEQEQEQETTQQEEKTDRKDTAVKERGRLSCLVESVLAGVLAGIVASIQQKITIPLAVSFQRRLEIKIEIEIKVKIQIEVEVEVESSREEHIEIQIEREIEIALGNAREVTVEISVELAVQVQVTVKIEIRRRTPRIPFARHLQKCSCKDSVAHCVIPRHIRMGRRRCRRTHDSSVSLSVPRIEDYVEANELVQGLDESPLRYMAPKNKENSKRKKQMEDEGDEDYRKRRDRNNQAVKRSRVKSKLRTQQTLERVTQLKTENELLEEKIKMLTKELGFLKNLFIAHSGLPSHTTEAVNIQDLDLTALLADENATEASLKTGAGESGKSTIVKQMRILHVNGFSEAEKRQKIEDIKKNIRDAILTITSAMSTLTPPVTLGDPANQSRMDYVLEVSSSPDFDYPPEFYEIVETLWKDRGVQQSFERSNEYQLIDCAKYFLDKVAIVKQPDYTPTEQDILRCRVLTSGIFETRFQVDKVNFHMFDVGGQRDERRKWIQCFNDVTAIIFVTACSSYNMVLREDPTKLRLRESLDLFKSIWNNRWLRTISVILFLNKQDLLAEKIKAGKHKLEDYFPEFARYQTPVEPGMAADPSELPDVIRAKYFIRDEFLRISTASGDGKHYCYPHFTCAVDTENIKRVFNDCRDIIQRMHLRQYELL</sequence>
<dbReference type="PROSITE" id="PS51882">
    <property type="entry name" value="G_ALPHA"/>
    <property type="match status" value="1"/>
</dbReference>
<dbReference type="FunFam" id="1.10.400.10:FF:000003">
    <property type="entry name" value="Guanine nucleotide-binding protein G(S) subunit alpha"/>
    <property type="match status" value="1"/>
</dbReference>
<dbReference type="PRINTS" id="PR00318">
    <property type="entry name" value="GPROTEINA"/>
</dbReference>
<dbReference type="EMBL" id="QBLH01001030">
    <property type="protein sequence ID" value="TGZ53460.1"/>
    <property type="molecule type" value="Genomic_DNA"/>
</dbReference>
<dbReference type="Proteomes" id="UP000310200">
    <property type="component" value="Unassembled WGS sequence"/>
</dbReference>
<evidence type="ECO:0000256" key="1">
    <source>
        <dbReference type="ARBA" id="ARBA00004123"/>
    </source>
</evidence>
<feature type="binding site" evidence="12">
    <location>
        <position position="713"/>
    </location>
    <ligand>
        <name>Mg(2+)</name>
        <dbReference type="ChEBI" id="CHEBI:18420"/>
    </ligand>
</feature>
<keyword evidence="18" id="KW-1185">Reference proteome</keyword>
<feature type="binding site" evidence="11">
    <location>
        <position position="1012"/>
    </location>
    <ligand>
        <name>GTP</name>
        <dbReference type="ChEBI" id="CHEBI:37565"/>
    </ligand>
</feature>
<evidence type="ECO:0000256" key="15">
    <source>
        <dbReference type="SAM" id="MobiDB-lite"/>
    </source>
</evidence>
<evidence type="ECO:0000256" key="9">
    <source>
        <dbReference type="ARBA" id="ARBA00023242"/>
    </source>
</evidence>
<name>A0A4S2KUA3_9HYME</name>
<evidence type="ECO:0000256" key="4">
    <source>
        <dbReference type="ARBA" id="ARBA00022723"/>
    </source>
</evidence>
<gene>
    <name evidence="17" type="ORF">DBV15_05871</name>
</gene>
<dbReference type="InterPro" id="IPR000367">
    <property type="entry name" value="Gprotein_alpha_S"/>
</dbReference>
<comment type="similarity">
    <text evidence="2 13">Belongs to the G-alpha family. G(s) subfamily.</text>
</comment>
<evidence type="ECO:0000313" key="18">
    <source>
        <dbReference type="Proteomes" id="UP000310200"/>
    </source>
</evidence>
<dbReference type="SUPFAM" id="SSF57959">
    <property type="entry name" value="Leucine zipper domain"/>
    <property type="match status" value="1"/>
</dbReference>
<feature type="compositionally biased region" description="Basic and acidic residues" evidence="15">
    <location>
        <begin position="397"/>
        <end position="407"/>
    </location>
</feature>
<evidence type="ECO:0000256" key="3">
    <source>
        <dbReference type="ARBA" id="ARBA00007560"/>
    </source>
</evidence>
<evidence type="ECO:0000256" key="6">
    <source>
        <dbReference type="ARBA" id="ARBA00022842"/>
    </source>
</evidence>
<dbReference type="InterPro" id="IPR046347">
    <property type="entry name" value="bZIP_sf"/>
</dbReference>
<feature type="region of interest" description="Disordered" evidence="15">
    <location>
        <begin position="333"/>
        <end position="352"/>
    </location>
</feature>
<dbReference type="Pfam" id="PF03985">
    <property type="entry name" value="Paf1"/>
    <property type="match status" value="1"/>
</dbReference>
<keyword evidence="6 12" id="KW-0460">Magnesium</keyword>
<dbReference type="GO" id="GO:0006368">
    <property type="term" value="P:transcription elongation by RNA polymerase II"/>
    <property type="evidence" value="ECO:0007669"/>
    <property type="project" value="InterPro"/>
</dbReference>
<dbReference type="GO" id="GO:0000993">
    <property type="term" value="F:RNA polymerase II complex binding"/>
    <property type="evidence" value="ECO:0007669"/>
    <property type="project" value="TreeGrafter"/>
</dbReference>
<reference evidence="17 18" key="1">
    <citation type="journal article" date="2019" name="Philos. Trans. R. Soc. Lond., B, Biol. Sci.">
        <title>Ant behaviour and brain gene expression of defending hosts depend on the ecological success of the intruding social parasite.</title>
        <authorList>
            <person name="Kaur R."/>
            <person name="Stoldt M."/>
            <person name="Jongepier E."/>
            <person name="Feldmeyer B."/>
            <person name="Menzel F."/>
            <person name="Bornberg-Bauer E."/>
            <person name="Foitzik S."/>
        </authorList>
    </citation>
    <scope>NUCLEOTIDE SEQUENCE [LARGE SCALE GENOMIC DNA]</scope>
    <source>
        <tissue evidence="17">Whole body</tissue>
    </source>
</reference>
<dbReference type="STRING" id="300112.A0A4S2KUA3"/>
<feature type="domain" description="BZIP" evidence="16">
    <location>
        <begin position="608"/>
        <end position="671"/>
    </location>
</feature>
<dbReference type="Pfam" id="PF00503">
    <property type="entry name" value="G-alpha"/>
    <property type="match status" value="1"/>
</dbReference>
<evidence type="ECO:0000256" key="5">
    <source>
        <dbReference type="ARBA" id="ARBA00022741"/>
    </source>
</evidence>
<dbReference type="GO" id="GO:0003924">
    <property type="term" value="F:GTPase activity"/>
    <property type="evidence" value="ECO:0007669"/>
    <property type="project" value="UniProtKB-UniRule"/>
</dbReference>